<dbReference type="Proteomes" id="UP000295554">
    <property type="component" value="Unassembled WGS sequence"/>
</dbReference>
<keyword evidence="5" id="KW-1185">Reference proteome</keyword>
<dbReference type="GO" id="GO:0016491">
    <property type="term" value="F:oxidoreductase activity"/>
    <property type="evidence" value="ECO:0007669"/>
    <property type="project" value="UniProtKB-KW"/>
</dbReference>
<protein>
    <submittedName>
        <fullName evidence="4">SDR family oxidoreductase</fullName>
    </submittedName>
</protein>
<sequence length="251" mass="25887">MGTLTGKTAVVVGASGESNFGTAIARRLAQEGANVVVSARRKEPLAALAGEIGGLAVACDVTDEAQQEALFAAAREKYGQVDIAVFSAGIHAADAIAELSADKILPSLQVSFVGALLFFKHAANAMEEGGSVITISSLTARIPGPGLAVYSGARAGIDYAIKVAAQEYGPRGIRFNSIAAGLIETDMTSMLFGMDPVIEAYIDATPVGRMGNLDDMAEAALFLADGQRSSFINAQVLDLAGGQQNGHLPRF</sequence>
<comment type="caution">
    <text evidence="4">The sequence shown here is derived from an EMBL/GenBank/DDBJ whole genome shotgun (WGS) entry which is preliminary data.</text>
</comment>
<dbReference type="PANTHER" id="PTHR43669:SF3">
    <property type="entry name" value="ALCOHOL DEHYDROGENASE, PUTATIVE (AFU_ORTHOLOGUE AFUA_3G03445)-RELATED"/>
    <property type="match status" value="1"/>
</dbReference>
<evidence type="ECO:0000259" key="3">
    <source>
        <dbReference type="SMART" id="SM00822"/>
    </source>
</evidence>
<gene>
    <name evidence="4" type="ORF">E2F43_00985</name>
</gene>
<dbReference type="InterPro" id="IPR036291">
    <property type="entry name" value="NAD(P)-bd_dom_sf"/>
</dbReference>
<accession>A0A4R5LTZ6</accession>
<evidence type="ECO:0000256" key="2">
    <source>
        <dbReference type="ARBA" id="ARBA00023002"/>
    </source>
</evidence>
<comment type="similarity">
    <text evidence="1">Belongs to the short-chain dehydrogenases/reductases (SDR) family.</text>
</comment>
<keyword evidence="2" id="KW-0560">Oxidoreductase</keyword>
<dbReference type="Gene3D" id="3.40.50.720">
    <property type="entry name" value="NAD(P)-binding Rossmann-like Domain"/>
    <property type="match status" value="1"/>
</dbReference>
<dbReference type="RefSeq" id="WP_133209014.1">
    <property type="nucleotide sequence ID" value="NZ_SMSE01000001.1"/>
</dbReference>
<dbReference type="SUPFAM" id="SSF51735">
    <property type="entry name" value="NAD(P)-binding Rossmann-fold domains"/>
    <property type="match status" value="1"/>
</dbReference>
<dbReference type="InterPro" id="IPR002347">
    <property type="entry name" value="SDR_fam"/>
</dbReference>
<feature type="domain" description="Ketoreductase" evidence="3">
    <location>
        <begin position="9"/>
        <end position="186"/>
    </location>
</feature>
<evidence type="ECO:0000256" key="1">
    <source>
        <dbReference type="ARBA" id="ARBA00006484"/>
    </source>
</evidence>
<evidence type="ECO:0000313" key="5">
    <source>
        <dbReference type="Proteomes" id="UP000295554"/>
    </source>
</evidence>
<dbReference type="PANTHER" id="PTHR43669">
    <property type="entry name" value="5-KETO-D-GLUCONATE 5-REDUCTASE"/>
    <property type="match status" value="1"/>
</dbReference>
<name>A0A4R5LTZ6_9GAMM</name>
<dbReference type="PRINTS" id="PR00081">
    <property type="entry name" value="GDHRDH"/>
</dbReference>
<dbReference type="EMBL" id="SMSE01000001">
    <property type="protein sequence ID" value="TDG14849.1"/>
    <property type="molecule type" value="Genomic_DNA"/>
</dbReference>
<dbReference type="CDD" id="cd05233">
    <property type="entry name" value="SDR_c"/>
    <property type="match status" value="1"/>
</dbReference>
<dbReference type="Pfam" id="PF13561">
    <property type="entry name" value="adh_short_C2"/>
    <property type="match status" value="1"/>
</dbReference>
<proteinExistence type="inferred from homology"/>
<organism evidence="4 5">
    <name type="scientific">Seongchinamella unica</name>
    <dbReference type="NCBI Taxonomy" id="2547392"/>
    <lineage>
        <taxon>Bacteria</taxon>
        <taxon>Pseudomonadati</taxon>
        <taxon>Pseudomonadota</taxon>
        <taxon>Gammaproteobacteria</taxon>
        <taxon>Cellvibrionales</taxon>
        <taxon>Halieaceae</taxon>
        <taxon>Seongchinamella</taxon>
    </lineage>
</organism>
<evidence type="ECO:0000313" key="4">
    <source>
        <dbReference type="EMBL" id="TDG14849.1"/>
    </source>
</evidence>
<dbReference type="OrthoDB" id="9803333at2"/>
<dbReference type="AlphaFoldDB" id="A0A4R5LTZ6"/>
<reference evidence="4 5" key="1">
    <citation type="submission" date="2019-03" db="EMBL/GenBank/DDBJ databases">
        <title>Seongchinamella monodicae gen. nov., sp. nov., a novel member of the Gammaproteobacteria isolated from a tidal mudflat of beach.</title>
        <authorList>
            <person name="Yang H.G."/>
            <person name="Kang J.W."/>
            <person name="Lee S.D."/>
        </authorList>
    </citation>
    <scope>NUCLEOTIDE SEQUENCE [LARGE SCALE GENOMIC DNA]</scope>
    <source>
        <strain evidence="4 5">GH4-78</strain>
    </source>
</reference>
<dbReference type="InterPro" id="IPR057326">
    <property type="entry name" value="KR_dom"/>
</dbReference>
<dbReference type="FunFam" id="3.40.50.720:FF:000084">
    <property type="entry name" value="Short-chain dehydrogenase reductase"/>
    <property type="match status" value="1"/>
</dbReference>
<dbReference type="SMART" id="SM00822">
    <property type="entry name" value="PKS_KR"/>
    <property type="match status" value="1"/>
</dbReference>